<evidence type="ECO:0000313" key="2">
    <source>
        <dbReference type="Proteomes" id="UP000005463"/>
    </source>
</evidence>
<accession>B1FQA3</accession>
<dbReference type="AlphaFoldDB" id="B1FQA3"/>
<dbReference type="Proteomes" id="UP000005463">
    <property type="component" value="Unassembled WGS sequence"/>
</dbReference>
<proteinExistence type="predicted"/>
<reference evidence="1 2" key="1">
    <citation type="submission" date="2008-03" db="EMBL/GenBank/DDBJ databases">
        <title>Sequencing of the draft genome and assembly of Burkholderia ambifaria IOP40-10.</title>
        <authorList>
            <consortium name="US DOE Joint Genome Institute (JGI-PGF)"/>
            <person name="Copeland A."/>
            <person name="Lucas S."/>
            <person name="Lapidus A."/>
            <person name="Glavina del Rio T."/>
            <person name="Dalin E."/>
            <person name="Tice H."/>
            <person name="Bruce D."/>
            <person name="Goodwin L."/>
            <person name="Pitluck S."/>
            <person name="Larimer F."/>
            <person name="Land M.L."/>
            <person name="Hauser L."/>
            <person name="Tiedje J."/>
            <person name="Richardson P."/>
        </authorList>
    </citation>
    <scope>NUCLEOTIDE SEQUENCE [LARGE SCALE GENOMIC DNA]</scope>
    <source>
        <strain evidence="1 2">IOP40-10</strain>
    </source>
</reference>
<dbReference type="EMBL" id="ABLC01000313">
    <property type="protein sequence ID" value="EDT00275.1"/>
    <property type="molecule type" value="Genomic_DNA"/>
</dbReference>
<protein>
    <submittedName>
        <fullName evidence="1">Uncharacterized protein</fullName>
    </submittedName>
</protein>
<name>B1FQA3_9BURK</name>
<organism evidence="1 2">
    <name type="scientific">Burkholderia ambifaria IOP40-10</name>
    <dbReference type="NCBI Taxonomy" id="396596"/>
    <lineage>
        <taxon>Bacteria</taxon>
        <taxon>Pseudomonadati</taxon>
        <taxon>Pseudomonadota</taxon>
        <taxon>Betaproteobacteria</taxon>
        <taxon>Burkholderiales</taxon>
        <taxon>Burkholderiaceae</taxon>
        <taxon>Burkholderia</taxon>
        <taxon>Burkholderia cepacia complex</taxon>
    </lineage>
</organism>
<evidence type="ECO:0000313" key="1">
    <source>
        <dbReference type="EMBL" id="EDT00275.1"/>
    </source>
</evidence>
<gene>
    <name evidence="1" type="ORF">BamIOP4010DRAFT_6214</name>
</gene>
<sequence>MAAVRRPVTVGPSSTKRISPVVASYALTWPRIVGNPRAALPGHTFTSLWLARSRALDGIDSITPPACSGTTSRSGLTISPAAYSATVCVSVASSAG</sequence>
<comment type="caution">
    <text evidence="1">The sequence shown here is derived from an EMBL/GenBank/DDBJ whole genome shotgun (WGS) entry which is preliminary data.</text>
</comment>